<gene>
    <name evidence="1" type="ORF">UFOPK2399_01739</name>
</gene>
<protein>
    <submittedName>
        <fullName evidence="1">Unannotated protein</fullName>
    </submittedName>
</protein>
<accession>A0A6J6QH35</accession>
<proteinExistence type="predicted"/>
<dbReference type="AlphaFoldDB" id="A0A6J6QH35"/>
<dbReference type="EMBL" id="CAEZXP010000007">
    <property type="protein sequence ID" value="CAB4707054.1"/>
    <property type="molecule type" value="Genomic_DNA"/>
</dbReference>
<sequence>MATLQLTPRRTLPGKMFRGIASGVSGRGERTLREALNELSYVGLDVELDVDHYGDRAGHVVHTPGGSFLFECRDGGYSSKDLAAITMRARVLSAHLGYRLAPAICLVEERSVTLRRHAGVWVLSEERLGDWADIQLEPALV</sequence>
<evidence type="ECO:0000313" key="1">
    <source>
        <dbReference type="EMBL" id="CAB4707054.1"/>
    </source>
</evidence>
<organism evidence="1">
    <name type="scientific">freshwater metagenome</name>
    <dbReference type="NCBI Taxonomy" id="449393"/>
    <lineage>
        <taxon>unclassified sequences</taxon>
        <taxon>metagenomes</taxon>
        <taxon>ecological metagenomes</taxon>
    </lineage>
</organism>
<reference evidence="1" key="1">
    <citation type="submission" date="2020-05" db="EMBL/GenBank/DDBJ databases">
        <authorList>
            <person name="Chiriac C."/>
            <person name="Salcher M."/>
            <person name="Ghai R."/>
            <person name="Kavagutti S V."/>
        </authorList>
    </citation>
    <scope>NUCLEOTIDE SEQUENCE</scope>
</reference>
<name>A0A6J6QH35_9ZZZZ</name>